<accession>A0ABX6S4G6</accession>
<dbReference type="Proteomes" id="UP000515490">
    <property type="component" value="Chromosome"/>
</dbReference>
<dbReference type="RefSeq" id="WP_185652919.1">
    <property type="nucleotide sequence ID" value="NZ_CP055263.1"/>
</dbReference>
<reference evidence="1 2" key="1">
    <citation type="submission" date="2020-06" db="EMBL/GenBank/DDBJ databases">
        <title>Metabacillus dokdonensis sp. nov., isolated from the rhizosphere of Elymus tsukushiensis, a plant native to the Dokdo Islands, Republic of Korea.</title>
        <authorList>
            <person name="Lee S.Y."/>
            <person name="Hwang Y.J."/>
            <person name="Son J.S."/>
            <person name="Ghim S.Y."/>
        </authorList>
    </citation>
    <scope>NUCLEOTIDE SEQUENCE [LARGE SCALE GENOMIC DNA]</scope>
    <source>
        <strain evidence="1 2">KUDC1714</strain>
    </source>
</reference>
<protein>
    <submittedName>
        <fullName evidence="1">Uncharacterized protein</fullName>
    </submittedName>
</protein>
<evidence type="ECO:0000313" key="2">
    <source>
        <dbReference type="Proteomes" id="UP000515490"/>
    </source>
</evidence>
<keyword evidence="2" id="KW-1185">Reference proteome</keyword>
<sequence>MTLPIIFIHRTDDAYLYYILRQAKLSNPDSDVILLGSESNAKYISNDTKHFMIDDYSEGASNFAKAYKHLSSNEYYYNLFCFQRWFVLRDFMRKHKIPECWVFDSDVMLYTNINKQEYRNFSYEFTWTTITTLKDIEDLCKLQQEYFSDPKLYEDLKIYTKETGHHLSNGDLLVSDMVTQRLFFERHLKGNRVHGIYSNSFFDNNLHLSFPGVEMLDDKKKIYLIDGTLCCKKTGSNQYYKLNSVHFTTTANKKFIERCYSPNTASKNKGAYFLDYKTNQWKQTTV</sequence>
<proteinExistence type="predicted"/>
<name>A0ABX6S4G6_9BACI</name>
<dbReference type="EMBL" id="CP055263">
    <property type="protein sequence ID" value="QNF28472.1"/>
    <property type="molecule type" value="Genomic_DNA"/>
</dbReference>
<evidence type="ECO:0000313" key="1">
    <source>
        <dbReference type="EMBL" id="QNF28472.1"/>
    </source>
</evidence>
<organism evidence="1 2">
    <name type="scientific">Metabacillus elymi</name>
    <dbReference type="NCBI Taxonomy" id="2745198"/>
    <lineage>
        <taxon>Bacteria</taxon>
        <taxon>Bacillati</taxon>
        <taxon>Bacillota</taxon>
        <taxon>Bacilli</taxon>
        <taxon>Bacillales</taxon>
        <taxon>Bacillaceae</taxon>
        <taxon>Metabacillus</taxon>
    </lineage>
</organism>
<gene>
    <name evidence="1" type="ORF">HUW50_13900</name>
</gene>